<reference evidence="2 3" key="1">
    <citation type="submission" date="2015-11" db="EMBL/GenBank/DDBJ databases">
        <title>Genomic analysis of 38 Legionella species identifies large and diverse effector repertoires.</title>
        <authorList>
            <person name="Burstein D."/>
            <person name="Amaro F."/>
            <person name="Zusman T."/>
            <person name="Lifshitz Z."/>
            <person name="Cohen O."/>
            <person name="Gilbert J.A."/>
            <person name="Pupko T."/>
            <person name="Shuman H.A."/>
            <person name="Segal G."/>
        </authorList>
    </citation>
    <scope>NUCLEOTIDE SEQUENCE [LARGE SCALE GENOMIC DNA]</scope>
    <source>
        <strain evidence="2 3">ATCC 700990</strain>
    </source>
</reference>
<sequence length="283" mass="31512">MDIQSITLFMVLVAAFGSAIWNINVKKSDNGLVFVTLMVIPQFLVSLPLMFLNPMPSLINLYYILASAFVQTGYIVFLSTAYKHGLVSRVYPLAVGTATLLSLFFWHFFLATPLSFYKEFGVLLLSFGIICFAFIGKRNNEHLSVKGMVYAFACSCFIFSYSLIDTFGIHTATKPLTYISWLFFIKALILFIPMLCLHPISMRTMAVESNNYFFAGLLAGFGYGVAIWAFNHAATPIVLALRSTSIIFVLLLSLFHLKEQVSPIIVVLTIATTLGAFFILGFS</sequence>
<dbReference type="Proteomes" id="UP000054736">
    <property type="component" value="Unassembled WGS sequence"/>
</dbReference>
<accession>A0A0W0TC69</accession>
<feature type="transmembrane region" description="Helical" evidence="1">
    <location>
        <begin position="147"/>
        <end position="164"/>
    </location>
</feature>
<feature type="transmembrane region" description="Helical" evidence="1">
    <location>
        <begin position="58"/>
        <end position="78"/>
    </location>
</feature>
<dbReference type="Gene3D" id="1.10.3730.20">
    <property type="match status" value="1"/>
</dbReference>
<dbReference type="RefSeq" id="WP_131764272.1">
    <property type="nucleotide sequence ID" value="NZ_CAAAIU010000003.1"/>
</dbReference>
<keyword evidence="3" id="KW-1185">Reference proteome</keyword>
<feature type="transmembrane region" description="Helical" evidence="1">
    <location>
        <begin position="6"/>
        <end position="25"/>
    </location>
</feature>
<feature type="transmembrane region" description="Helical" evidence="1">
    <location>
        <begin position="212"/>
        <end position="231"/>
    </location>
</feature>
<dbReference type="SUPFAM" id="SSF103481">
    <property type="entry name" value="Multidrug resistance efflux transporter EmrE"/>
    <property type="match status" value="1"/>
</dbReference>
<feature type="transmembrane region" description="Helical" evidence="1">
    <location>
        <begin position="264"/>
        <end position="282"/>
    </location>
</feature>
<keyword evidence="1" id="KW-0472">Membrane</keyword>
<dbReference type="InterPro" id="IPR037185">
    <property type="entry name" value="EmrE-like"/>
</dbReference>
<keyword evidence="1" id="KW-1133">Transmembrane helix</keyword>
<dbReference type="AlphaFoldDB" id="A0A0W0TC69"/>
<dbReference type="PATRIC" id="fig|1212489.4.peg.543"/>
<gene>
    <name evidence="2" type="ORF">Ldro_0525</name>
</gene>
<name>A0A0W0TC69_9GAMM</name>
<organism evidence="2 3">
    <name type="scientific">Legionella drozanskii LLAP-1</name>
    <dbReference type="NCBI Taxonomy" id="1212489"/>
    <lineage>
        <taxon>Bacteria</taxon>
        <taxon>Pseudomonadati</taxon>
        <taxon>Pseudomonadota</taxon>
        <taxon>Gammaproteobacteria</taxon>
        <taxon>Legionellales</taxon>
        <taxon>Legionellaceae</taxon>
        <taxon>Legionella</taxon>
    </lineage>
</organism>
<evidence type="ECO:0000313" key="2">
    <source>
        <dbReference type="EMBL" id="KTC93154.1"/>
    </source>
</evidence>
<feature type="transmembrane region" description="Helical" evidence="1">
    <location>
        <begin position="237"/>
        <end position="257"/>
    </location>
</feature>
<dbReference type="OrthoDB" id="9783707at2"/>
<evidence type="ECO:0008006" key="4">
    <source>
        <dbReference type="Google" id="ProtNLM"/>
    </source>
</evidence>
<feature type="transmembrane region" description="Helical" evidence="1">
    <location>
        <begin position="32"/>
        <end position="52"/>
    </location>
</feature>
<protein>
    <recommendedName>
        <fullName evidence="4">EamA-like transporter family protein</fullName>
    </recommendedName>
</protein>
<dbReference type="EMBL" id="LNXY01000003">
    <property type="protein sequence ID" value="KTC93154.1"/>
    <property type="molecule type" value="Genomic_DNA"/>
</dbReference>
<proteinExistence type="predicted"/>
<comment type="caution">
    <text evidence="2">The sequence shown here is derived from an EMBL/GenBank/DDBJ whole genome shotgun (WGS) entry which is preliminary data.</text>
</comment>
<keyword evidence="1" id="KW-0812">Transmembrane</keyword>
<feature type="transmembrane region" description="Helical" evidence="1">
    <location>
        <begin position="90"/>
        <end position="110"/>
    </location>
</feature>
<evidence type="ECO:0000313" key="3">
    <source>
        <dbReference type="Proteomes" id="UP000054736"/>
    </source>
</evidence>
<evidence type="ECO:0000256" key="1">
    <source>
        <dbReference type="SAM" id="Phobius"/>
    </source>
</evidence>
<feature type="transmembrane region" description="Helical" evidence="1">
    <location>
        <begin position="116"/>
        <end position="135"/>
    </location>
</feature>
<feature type="transmembrane region" description="Helical" evidence="1">
    <location>
        <begin position="176"/>
        <end position="200"/>
    </location>
</feature>